<feature type="domain" description="DinB-like" evidence="1">
    <location>
        <begin position="50"/>
        <end position="168"/>
    </location>
</feature>
<gene>
    <name evidence="2" type="ORF">N866_05305</name>
</gene>
<keyword evidence="2" id="KW-0489">Methyltransferase</keyword>
<accession>A0A021VRW0</accession>
<dbReference type="Gene3D" id="1.20.120.450">
    <property type="entry name" value="dinb family like domain"/>
    <property type="match status" value="1"/>
</dbReference>
<evidence type="ECO:0000313" key="2">
    <source>
        <dbReference type="EMBL" id="EYR62795.1"/>
    </source>
</evidence>
<dbReference type="EMBL" id="AXCW01000169">
    <property type="protein sequence ID" value="EYR62795.1"/>
    <property type="molecule type" value="Genomic_DNA"/>
</dbReference>
<reference evidence="2 3" key="1">
    <citation type="submission" date="2014-01" db="EMBL/GenBank/DDBJ databases">
        <title>Actinotalea ferrariae CF5-4.</title>
        <authorList>
            <person name="Chen F."/>
            <person name="Li Y."/>
            <person name="Wang G."/>
        </authorList>
    </citation>
    <scope>NUCLEOTIDE SEQUENCE [LARGE SCALE GENOMIC DNA]</scope>
    <source>
        <strain evidence="2 3">CF5-4</strain>
    </source>
</reference>
<name>A0A021VRW0_9CELL</name>
<dbReference type="InterPro" id="IPR024775">
    <property type="entry name" value="DinB-like"/>
</dbReference>
<dbReference type="RefSeq" id="WP_034227194.1">
    <property type="nucleotide sequence ID" value="NZ_AXCW01000169.1"/>
</dbReference>
<protein>
    <submittedName>
        <fullName evidence="2">Methyltransferase type 12</fullName>
    </submittedName>
</protein>
<dbReference type="GO" id="GO:0008168">
    <property type="term" value="F:methyltransferase activity"/>
    <property type="evidence" value="ECO:0007669"/>
    <property type="project" value="UniProtKB-KW"/>
</dbReference>
<dbReference type="Proteomes" id="UP000019753">
    <property type="component" value="Unassembled WGS sequence"/>
</dbReference>
<dbReference type="SUPFAM" id="SSF109854">
    <property type="entry name" value="DinB/YfiT-like putative metalloenzymes"/>
    <property type="match status" value="1"/>
</dbReference>
<dbReference type="GO" id="GO:0032259">
    <property type="term" value="P:methylation"/>
    <property type="evidence" value="ECO:0007669"/>
    <property type="project" value="UniProtKB-KW"/>
</dbReference>
<organism evidence="2 3">
    <name type="scientific">Actinotalea ferrariae CF5-4</name>
    <dbReference type="NCBI Taxonomy" id="948458"/>
    <lineage>
        <taxon>Bacteria</taxon>
        <taxon>Bacillati</taxon>
        <taxon>Actinomycetota</taxon>
        <taxon>Actinomycetes</taxon>
        <taxon>Micrococcales</taxon>
        <taxon>Cellulomonadaceae</taxon>
        <taxon>Actinotalea</taxon>
    </lineage>
</organism>
<comment type="caution">
    <text evidence="2">The sequence shown here is derived from an EMBL/GenBank/DDBJ whole genome shotgun (WGS) entry which is preliminary data.</text>
</comment>
<proteinExistence type="predicted"/>
<dbReference type="AlphaFoldDB" id="A0A021VRW0"/>
<dbReference type="Pfam" id="PF12867">
    <property type="entry name" value="DinB_2"/>
    <property type="match status" value="1"/>
</dbReference>
<dbReference type="InterPro" id="IPR034660">
    <property type="entry name" value="DinB/YfiT-like"/>
</dbReference>
<sequence length="172" mass="19280">MTIEPDTKDWTWVLDRPCPECAFVATAVTGSEIPRITREAAAAWDGVLHREGVRDRPEPHVWSPLEYACHVRDVCRVMDQRARLMLAQDAPSFPNWDQDETALRERYGEQDPAVVGLGLHTAAEAVAARFAAVPDDAWDRRGLRSNGSEFTVLGLGRYFLHDVVHHLHDVGA</sequence>
<evidence type="ECO:0000313" key="3">
    <source>
        <dbReference type="Proteomes" id="UP000019753"/>
    </source>
</evidence>
<keyword evidence="2" id="KW-0808">Transferase</keyword>
<evidence type="ECO:0000259" key="1">
    <source>
        <dbReference type="Pfam" id="PF12867"/>
    </source>
</evidence>
<keyword evidence="3" id="KW-1185">Reference proteome</keyword>
<dbReference type="OrthoDB" id="3376896at2"/>